<dbReference type="EnsemblMetazoa" id="XM_038191729.1">
    <property type="protein sequence ID" value="XP_038047657.1"/>
    <property type="gene ID" value="LOC119721770"/>
</dbReference>
<evidence type="ECO:0000256" key="1">
    <source>
        <dbReference type="SAM" id="MobiDB-lite"/>
    </source>
</evidence>
<sequence>MMSEAYDIVEESEEAYGAAGEPCSKIFRGLCSRYKISARCFECLVEDGWDDPSQFKDMSSSWKDHALALAPNGGQKRNIEMMLERVDAGPLDAAVPKVKRIKIASVDVAQPPPEAGIASAASSEPDPISSAPTTSQVTTHISRM</sequence>
<accession>A0A913Z7F7</accession>
<evidence type="ECO:0000313" key="2">
    <source>
        <dbReference type="EnsemblMetazoa" id="XP_038047657.1"/>
    </source>
</evidence>
<protein>
    <submittedName>
        <fullName evidence="2">Uncharacterized protein</fullName>
    </submittedName>
</protein>
<dbReference type="AlphaFoldDB" id="A0A913Z7F7"/>
<dbReference type="Proteomes" id="UP000887568">
    <property type="component" value="Unplaced"/>
</dbReference>
<organism evidence="2 3">
    <name type="scientific">Patiria miniata</name>
    <name type="common">Bat star</name>
    <name type="synonym">Asterina miniata</name>
    <dbReference type="NCBI Taxonomy" id="46514"/>
    <lineage>
        <taxon>Eukaryota</taxon>
        <taxon>Metazoa</taxon>
        <taxon>Echinodermata</taxon>
        <taxon>Eleutherozoa</taxon>
        <taxon>Asterozoa</taxon>
        <taxon>Asteroidea</taxon>
        <taxon>Valvatacea</taxon>
        <taxon>Valvatida</taxon>
        <taxon>Asterinidae</taxon>
        <taxon>Patiria</taxon>
    </lineage>
</organism>
<dbReference type="EnsemblMetazoa" id="XM_038196590.1">
    <property type="protein sequence ID" value="XP_038052518.1"/>
    <property type="gene ID" value="LOC119725244"/>
</dbReference>
<reference evidence="2" key="1">
    <citation type="submission" date="2022-11" db="UniProtKB">
        <authorList>
            <consortium name="EnsemblMetazoa"/>
        </authorList>
    </citation>
    <scope>IDENTIFICATION</scope>
</reference>
<dbReference type="GeneID" id="119721770"/>
<dbReference type="RefSeq" id="XP_038052518.1">
    <property type="nucleotide sequence ID" value="XM_038196590.1"/>
</dbReference>
<proteinExistence type="predicted"/>
<evidence type="ECO:0000313" key="3">
    <source>
        <dbReference type="Proteomes" id="UP000887568"/>
    </source>
</evidence>
<feature type="compositionally biased region" description="Polar residues" evidence="1">
    <location>
        <begin position="130"/>
        <end position="144"/>
    </location>
</feature>
<feature type="region of interest" description="Disordered" evidence="1">
    <location>
        <begin position="112"/>
        <end position="144"/>
    </location>
</feature>
<keyword evidence="3" id="KW-1185">Reference proteome</keyword>
<dbReference type="RefSeq" id="XP_038047657.1">
    <property type="nucleotide sequence ID" value="XM_038191729.1"/>
</dbReference>
<name>A0A913Z7F7_PATMI</name>
<dbReference type="GeneID" id="119725244"/>